<dbReference type="EMBL" id="JADIMC010000009">
    <property type="protein sequence ID" value="MBO8475444.1"/>
    <property type="molecule type" value="Genomic_DNA"/>
</dbReference>
<feature type="domain" description="4'-phosphopantetheinyl transferase" evidence="2">
    <location>
        <begin position="104"/>
        <end position="198"/>
    </location>
</feature>
<dbReference type="InterPro" id="IPR008278">
    <property type="entry name" value="4-PPantetheinyl_Trfase_dom"/>
</dbReference>
<sequence>MEIKKIKIKGDIEVALTEIPDMLDFSDSACFGLRHLASNVRSDNRRSEIITTNLMVKELFGNGCTLHHHNSGAPYLVSEEGKDVPKISISHCRGMVAVAYSDKAVGVDVEQIEERVMRIRNRVQNADEMQHTGDSIVLNTVLWTAKEALFKLIPEEGVDFAKDLQIHLENVDADALENRYLATAYGRSYNMISLLVDENILTIAFE</sequence>
<dbReference type="Pfam" id="PF01648">
    <property type="entry name" value="ACPS"/>
    <property type="match status" value="1"/>
</dbReference>
<organism evidence="3 4">
    <name type="scientific">Candidatus Limisoma faecipullorum</name>
    <dbReference type="NCBI Taxonomy" id="2840854"/>
    <lineage>
        <taxon>Bacteria</taxon>
        <taxon>Pseudomonadati</taxon>
        <taxon>Bacteroidota</taxon>
        <taxon>Bacteroidia</taxon>
        <taxon>Bacteroidales</taxon>
        <taxon>Candidatus Limisoma</taxon>
    </lineage>
</organism>
<name>A0A9D9NIW6_9BACT</name>
<gene>
    <name evidence="3" type="ORF">IAB88_00440</name>
</gene>
<proteinExistence type="predicted"/>
<comment type="caution">
    <text evidence="3">The sequence shown here is derived from an EMBL/GenBank/DDBJ whole genome shotgun (WGS) entry which is preliminary data.</text>
</comment>
<accession>A0A9D9NIW6</accession>
<dbReference type="AlphaFoldDB" id="A0A9D9NIW6"/>
<evidence type="ECO:0000313" key="4">
    <source>
        <dbReference type="Proteomes" id="UP000823598"/>
    </source>
</evidence>
<reference evidence="3" key="1">
    <citation type="submission" date="2020-10" db="EMBL/GenBank/DDBJ databases">
        <authorList>
            <person name="Gilroy R."/>
        </authorList>
    </citation>
    <scope>NUCLEOTIDE SEQUENCE</scope>
    <source>
        <strain evidence="3">6919</strain>
    </source>
</reference>
<dbReference type="GO" id="GO:0000287">
    <property type="term" value="F:magnesium ion binding"/>
    <property type="evidence" value="ECO:0007669"/>
    <property type="project" value="InterPro"/>
</dbReference>
<reference evidence="3" key="2">
    <citation type="journal article" date="2021" name="PeerJ">
        <title>Extensive microbial diversity within the chicken gut microbiome revealed by metagenomics and culture.</title>
        <authorList>
            <person name="Gilroy R."/>
            <person name="Ravi A."/>
            <person name="Getino M."/>
            <person name="Pursley I."/>
            <person name="Horton D.L."/>
            <person name="Alikhan N.F."/>
            <person name="Baker D."/>
            <person name="Gharbi K."/>
            <person name="Hall N."/>
            <person name="Watson M."/>
            <person name="Adriaenssens E.M."/>
            <person name="Foster-Nyarko E."/>
            <person name="Jarju S."/>
            <person name="Secka A."/>
            <person name="Antonio M."/>
            <person name="Oren A."/>
            <person name="Chaudhuri R.R."/>
            <person name="La Ragione R."/>
            <person name="Hildebrand F."/>
            <person name="Pallen M.J."/>
        </authorList>
    </citation>
    <scope>NUCLEOTIDE SEQUENCE</scope>
    <source>
        <strain evidence="3">6919</strain>
    </source>
</reference>
<keyword evidence="1 3" id="KW-0808">Transferase</keyword>
<dbReference type="Gene3D" id="3.90.470.20">
    <property type="entry name" value="4'-phosphopantetheinyl transferase domain"/>
    <property type="match status" value="1"/>
</dbReference>
<evidence type="ECO:0000256" key="1">
    <source>
        <dbReference type="ARBA" id="ARBA00022679"/>
    </source>
</evidence>
<dbReference type="InterPro" id="IPR037143">
    <property type="entry name" value="4-PPantetheinyl_Trfase_dom_sf"/>
</dbReference>
<evidence type="ECO:0000259" key="2">
    <source>
        <dbReference type="Pfam" id="PF01648"/>
    </source>
</evidence>
<evidence type="ECO:0000313" key="3">
    <source>
        <dbReference type="EMBL" id="MBO8475444.1"/>
    </source>
</evidence>
<dbReference type="SUPFAM" id="SSF56214">
    <property type="entry name" value="4'-phosphopantetheinyl transferase"/>
    <property type="match status" value="1"/>
</dbReference>
<protein>
    <submittedName>
        <fullName evidence="3">4'-phosphopantetheinyl transferase superfamily protein</fullName>
    </submittedName>
</protein>
<dbReference type="Proteomes" id="UP000823598">
    <property type="component" value="Unassembled WGS sequence"/>
</dbReference>
<dbReference type="GO" id="GO:0008897">
    <property type="term" value="F:holo-[acyl-carrier-protein] synthase activity"/>
    <property type="evidence" value="ECO:0007669"/>
    <property type="project" value="InterPro"/>
</dbReference>